<dbReference type="AlphaFoldDB" id="X1UB75"/>
<gene>
    <name evidence="1" type="ORF">S12H4_35224</name>
</gene>
<dbReference type="Gene3D" id="3.20.20.70">
    <property type="entry name" value="Aldolase class I"/>
    <property type="match status" value="1"/>
</dbReference>
<organism evidence="1">
    <name type="scientific">marine sediment metagenome</name>
    <dbReference type="NCBI Taxonomy" id="412755"/>
    <lineage>
        <taxon>unclassified sequences</taxon>
        <taxon>metagenomes</taxon>
        <taxon>ecological metagenomes</taxon>
    </lineage>
</organism>
<evidence type="ECO:0000313" key="1">
    <source>
        <dbReference type="EMBL" id="GAI97110.1"/>
    </source>
</evidence>
<dbReference type="InterPro" id="IPR058240">
    <property type="entry name" value="rSAM_sf"/>
</dbReference>
<reference evidence="1" key="1">
    <citation type="journal article" date="2014" name="Front. Microbiol.">
        <title>High frequency of phylogenetically diverse reductive dehalogenase-homologous genes in deep subseafloor sedimentary metagenomes.</title>
        <authorList>
            <person name="Kawai M."/>
            <person name="Futagami T."/>
            <person name="Toyoda A."/>
            <person name="Takaki Y."/>
            <person name="Nishi S."/>
            <person name="Hori S."/>
            <person name="Arai W."/>
            <person name="Tsubouchi T."/>
            <person name="Morono Y."/>
            <person name="Uchiyama I."/>
            <person name="Ito T."/>
            <person name="Fujiyama A."/>
            <person name="Inagaki F."/>
            <person name="Takami H."/>
        </authorList>
    </citation>
    <scope>NUCLEOTIDE SEQUENCE</scope>
    <source>
        <strain evidence="1">Expedition CK06-06</strain>
    </source>
</reference>
<accession>X1UB75</accession>
<proteinExistence type="predicted"/>
<dbReference type="InterPro" id="IPR013785">
    <property type="entry name" value="Aldolase_TIM"/>
</dbReference>
<dbReference type="SUPFAM" id="SSF102114">
    <property type="entry name" value="Radical SAM enzymes"/>
    <property type="match status" value="1"/>
</dbReference>
<comment type="caution">
    <text evidence="1">The sequence shown here is derived from an EMBL/GenBank/DDBJ whole genome shotgun (WGS) entry which is preliminary data.</text>
</comment>
<sequence length="162" mass="18725">MCGRRKIEREYPKVAIKYGDMDFELAKSIAKQLPAGIVVQLHDNGEPLLYPRFGEAFKLFTHQIRCMDTNGKLIVKKAGEIIDNMDTITISTFERDEEGEEQYKLIVEFLKIKGNRKPNVIIRCLGDVDLDRYKKLGCIIATRVLHSPMGSFKYKKIRLFLK</sequence>
<dbReference type="EMBL" id="BARW01020907">
    <property type="protein sequence ID" value="GAI97110.1"/>
    <property type="molecule type" value="Genomic_DNA"/>
</dbReference>
<protein>
    <submittedName>
        <fullName evidence="1">Uncharacterized protein</fullName>
    </submittedName>
</protein>
<name>X1UB75_9ZZZZ</name>